<keyword evidence="3" id="KW-1185">Reference proteome</keyword>
<proteinExistence type="predicted"/>
<evidence type="ECO:0000256" key="1">
    <source>
        <dbReference type="SAM" id="MobiDB-lite"/>
    </source>
</evidence>
<evidence type="ECO:0000313" key="2">
    <source>
        <dbReference type="EMBL" id="KAL3387011.1"/>
    </source>
</evidence>
<organism evidence="2 3">
    <name type="scientific">Trichogramma kaykai</name>
    <dbReference type="NCBI Taxonomy" id="54128"/>
    <lineage>
        <taxon>Eukaryota</taxon>
        <taxon>Metazoa</taxon>
        <taxon>Ecdysozoa</taxon>
        <taxon>Arthropoda</taxon>
        <taxon>Hexapoda</taxon>
        <taxon>Insecta</taxon>
        <taxon>Pterygota</taxon>
        <taxon>Neoptera</taxon>
        <taxon>Endopterygota</taxon>
        <taxon>Hymenoptera</taxon>
        <taxon>Apocrita</taxon>
        <taxon>Proctotrupomorpha</taxon>
        <taxon>Chalcidoidea</taxon>
        <taxon>Trichogrammatidae</taxon>
        <taxon>Trichogramma</taxon>
    </lineage>
</organism>
<dbReference type="AlphaFoldDB" id="A0ABD2W345"/>
<name>A0ABD2W345_9HYME</name>
<feature type="compositionally biased region" description="Polar residues" evidence="1">
    <location>
        <begin position="53"/>
        <end position="65"/>
    </location>
</feature>
<comment type="caution">
    <text evidence="2">The sequence shown here is derived from an EMBL/GenBank/DDBJ whole genome shotgun (WGS) entry which is preliminary data.</text>
</comment>
<sequence>MSGRAAMATLRPAFGTTSGPSAECSLILALALRSSCRVRPGMSTVSPDGDKSGLNSSTVTANSVATPHRTRDGELGNLVLGPLRRDMTVSYGLPQASRTTSSQRRLQHWHLLALMASRSWCLVTANSARRTSSFGHPRACCASLRAPRQVRWKSEIPSVHQYTSPCRPRPVALAMDVSRGASVSLTKVTYLMDNPFELTRIGMSPKLRSTTSSEAKESMSAVPHAVFSSHARLDSSLQ</sequence>
<gene>
    <name evidence="2" type="ORF">TKK_017590</name>
</gene>
<dbReference type="EMBL" id="JBJJXI010000141">
    <property type="protein sequence ID" value="KAL3387011.1"/>
    <property type="molecule type" value="Genomic_DNA"/>
</dbReference>
<evidence type="ECO:0000313" key="3">
    <source>
        <dbReference type="Proteomes" id="UP001627154"/>
    </source>
</evidence>
<reference evidence="2 3" key="1">
    <citation type="journal article" date="2024" name="bioRxiv">
        <title>A reference genome for Trichogramma kaykai: A tiny desert-dwelling parasitoid wasp with competing sex-ratio distorters.</title>
        <authorList>
            <person name="Culotta J."/>
            <person name="Lindsey A.R."/>
        </authorList>
    </citation>
    <scope>NUCLEOTIDE SEQUENCE [LARGE SCALE GENOMIC DNA]</scope>
    <source>
        <strain evidence="2 3">KSX58</strain>
    </source>
</reference>
<protein>
    <submittedName>
        <fullName evidence="2">Uncharacterized protein</fullName>
    </submittedName>
</protein>
<dbReference type="Proteomes" id="UP001627154">
    <property type="component" value="Unassembled WGS sequence"/>
</dbReference>
<accession>A0ABD2W345</accession>
<feature type="region of interest" description="Disordered" evidence="1">
    <location>
        <begin position="42"/>
        <end position="76"/>
    </location>
</feature>